<dbReference type="AlphaFoldDB" id="A0A2H9N1J8"/>
<dbReference type="NCBIfam" id="TIGR00002">
    <property type="entry name" value="S16"/>
    <property type="match status" value="1"/>
</dbReference>
<dbReference type="GO" id="GO:0015935">
    <property type="term" value="C:small ribosomal subunit"/>
    <property type="evidence" value="ECO:0007669"/>
    <property type="project" value="TreeGrafter"/>
</dbReference>
<feature type="region of interest" description="Disordered" evidence="4">
    <location>
        <begin position="80"/>
        <end position="163"/>
    </location>
</feature>
<keyword evidence="2 3" id="KW-0687">Ribonucleoprotein</keyword>
<keyword evidence="1 3" id="KW-0689">Ribosomal protein</keyword>
<accession>A0A2H9N1J8</accession>
<dbReference type="InterPro" id="IPR000307">
    <property type="entry name" value="Ribosomal_bS16"/>
</dbReference>
<dbReference type="GO" id="GO:0006412">
    <property type="term" value="P:translation"/>
    <property type="evidence" value="ECO:0007669"/>
    <property type="project" value="UniProtKB-UniRule"/>
</dbReference>
<dbReference type="PANTHER" id="PTHR12919:SF20">
    <property type="entry name" value="SMALL RIBOSOMAL SUBUNIT PROTEIN BS16M"/>
    <property type="match status" value="1"/>
</dbReference>
<organism evidence="5 6">
    <name type="scientific">Candidatus Nealsonbacteria bacterium CG_4_8_14_3_um_filter_37_36</name>
    <dbReference type="NCBI Taxonomy" id="1974688"/>
    <lineage>
        <taxon>Bacteria</taxon>
        <taxon>Candidatus Nealsoniibacteriota</taxon>
    </lineage>
</organism>
<comment type="caution">
    <text evidence="5">The sequence shown here is derived from an EMBL/GenBank/DDBJ whole genome shotgun (WGS) entry which is preliminary data.</text>
</comment>
<dbReference type="Proteomes" id="UP000236840">
    <property type="component" value="Unassembled WGS sequence"/>
</dbReference>
<feature type="compositionally biased region" description="Basic and acidic residues" evidence="4">
    <location>
        <begin position="124"/>
        <end position="145"/>
    </location>
</feature>
<proteinExistence type="inferred from homology"/>
<protein>
    <recommendedName>
        <fullName evidence="3">Small ribosomal subunit protein bS16</fullName>
    </recommendedName>
</protein>
<evidence type="ECO:0000256" key="4">
    <source>
        <dbReference type="SAM" id="MobiDB-lite"/>
    </source>
</evidence>
<dbReference type="Pfam" id="PF00886">
    <property type="entry name" value="Ribosomal_S16"/>
    <property type="match status" value="1"/>
</dbReference>
<dbReference type="GO" id="GO:0003735">
    <property type="term" value="F:structural constituent of ribosome"/>
    <property type="evidence" value="ECO:0007669"/>
    <property type="project" value="InterPro"/>
</dbReference>
<dbReference type="InterPro" id="IPR023803">
    <property type="entry name" value="Ribosomal_bS16_dom_sf"/>
</dbReference>
<dbReference type="GO" id="GO:0005737">
    <property type="term" value="C:cytoplasm"/>
    <property type="evidence" value="ECO:0007669"/>
    <property type="project" value="UniProtKB-ARBA"/>
</dbReference>
<dbReference type="PANTHER" id="PTHR12919">
    <property type="entry name" value="30S RIBOSOMAL PROTEIN S16"/>
    <property type="match status" value="1"/>
</dbReference>
<evidence type="ECO:0000256" key="2">
    <source>
        <dbReference type="ARBA" id="ARBA00023274"/>
    </source>
</evidence>
<evidence type="ECO:0000313" key="6">
    <source>
        <dbReference type="Proteomes" id="UP000236840"/>
    </source>
</evidence>
<feature type="compositionally biased region" description="Low complexity" evidence="4">
    <location>
        <begin position="97"/>
        <end position="123"/>
    </location>
</feature>
<comment type="similarity">
    <text evidence="3">Belongs to the bacterial ribosomal protein bS16 family.</text>
</comment>
<evidence type="ECO:0000256" key="3">
    <source>
        <dbReference type="HAMAP-Rule" id="MF_00385"/>
    </source>
</evidence>
<dbReference type="SUPFAM" id="SSF54565">
    <property type="entry name" value="Ribosomal protein S16"/>
    <property type="match status" value="1"/>
</dbReference>
<evidence type="ECO:0000313" key="5">
    <source>
        <dbReference type="EMBL" id="PIW91319.1"/>
    </source>
</evidence>
<dbReference type="EMBL" id="PFHJ01000028">
    <property type="protein sequence ID" value="PIW91319.1"/>
    <property type="molecule type" value="Genomic_DNA"/>
</dbReference>
<evidence type="ECO:0000256" key="1">
    <source>
        <dbReference type="ARBA" id="ARBA00022980"/>
    </source>
</evidence>
<dbReference type="HAMAP" id="MF_00385">
    <property type="entry name" value="Ribosomal_bS16"/>
    <property type="match status" value="1"/>
</dbReference>
<gene>
    <name evidence="3" type="primary">rpsP</name>
    <name evidence="5" type="ORF">COZ90_01175</name>
</gene>
<reference evidence="6" key="1">
    <citation type="submission" date="2017-09" db="EMBL/GenBank/DDBJ databases">
        <title>Depth-based differentiation of microbial function through sediment-hosted aquifers and enrichment of novel symbionts in the deep terrestrial subsurface.</title>
        <authorList>
            <person name="Probst A.J."/>
            <person name="Ladd B."/>
            <person name="Jarett J.K."/>
            <person name="Geller-Mcgrath D.E."/>
            <person name="Sieber C.M.K."/>
            <person name="Emerson J.B."/>
            <person name="Anantharaman K."/>
            <person name="Thomas B.C."/>
            <person name="Malmstrom R."/>
            <person name="Stieglmeier M."/>
            <person name="Klingl A."/>
            <person name="Woyke T."/>
            <person name="Ryan C.M."/>
            <person name="Banfield J.F."/>
        </authorList>
    </citation>
    <scope>NUCLEOTIDE SEQUENCE [LARGE SCALE GENOMIC DNA]</scope>
</reference>
<dbReference type="Gene3D" id="3.30.1320.10">
    <property type="match status" value="1"/>
</dbReference>
<feature type="compositionally biased region" description="Basic residues" evidence="4">
    <location>
        <begin position="84"/>
        <end position="93"/>
    </location>
</feature>
<name>A0A2H9N1J8_9BACT</name>
<sequence length="163" mass="18044">MLVIRFFRTGKKNQPSFKIVVTDKRRPTRAGRFVEEVGFWNPVTKEKVLRQERIKYWLSVGAKPSNRVYNLLVSEKIVEGKKIDVHKKPKEKKGKPAEGPAVAPTTEAKAAAAPTETAPAETAAVKKEAKPEEKPSEPPAEEKPAEVPPGKPTIGENKEEPKA</sequence>